<sequence>MPHTNTSTRSNKMNLMGMKEVLRGFQMVVFCLLIAGNSIAQKTQDVYVDKAGVMRWGSTKQEVYGFGVNYTAPFAHAYRSAKKLNVDIEKAIEQDVYHFARLGFDAFRIHVWDTEISDSLGNLLDNEHFRLFDFMLNKMKQRGIKIFLTPIAFWGNGYPDMDEKTPGFSHKYGKDACLVNEAAIRAQENYLYQFLNHVNPETGVAYKNDPDIVGFEISNEPHHRGTPAEVEKYINRMVSAMRKTGCKKPILYNVSHSIHLGETYFKSNIDGGTFQWYPTGLGAQHELRGNFLPNVDRYVMPFDNVSAFKSKVKVVYEFDAADVGRSYIYPAMARSFREAGIQWATHFAYDPTFLAYANTEYNTHYMNLLYAPQKALSLKIAGEVFHQVPRYKKYGAYPTNTKFDGFRVSYEEDLAEYNSESKFFYTNTTPSVPVNTSKLKHIAGYGNSNVVKYEGEGAYFLDQLEAGVWRLEVYPDAVWVDNIFGKNNLNKEVAVLHWNEWTMEVNLPDLGSSFSLQGIQNNLQKSVDGKAFAVTPGVYILAKKGSGFVLDANARFKNITVGEYGAVKSTLKKSYLVHDPLRQVIAGKDVTIKAQIVTNENPDSVLLYVDNGGPRRALKMSRVSGYTYEAHVAAKDVSPGYLNYCFGSFYHGALKVYPSGTGSPLSWSFDGDTYSTAVVATSNSLYVFNAATDAKEVSKEWRKGSKLIPTADQSVVMYQEIPKLFVLDEENLEGQPLHDYSLRYNFKPNVAGRKDELSSFKKMVIKAHSVDADFPLQVALVDNQGNTYGALIALKQDVHEYEIAFENLQPVKHVTLPRPYPTFQQYFFQPDVTGSFDVKNAETLQISVGPGLDAKTLESSYKFGIESIRFEK</sequence>
<keyword evidence="1" id="KW-0378">Hydrolase</keyword>
<dbReference type="EMBL" id="QMFY01000002">
    <property type="protein sequence ID" value="RAW02318.1"/>
    <property type="molecule type" value="Genomic_DNA"/>
</dbReference>
<reference evidence="4 5" key="1">
    <citation type="submission" date="2018-06" db="EMBL/GenBank/DDBJ databases">
        <title>Chryseolinea flavus sp. nov., a member of the phylum Bacteroidetes isolated from soil.</title>
        <authorList>
            <person name="Li Y."/>
            <person name="Wang J."/>
        </authorList>
    </citation>
    <scope>NUCLEOTIDE SEQUENCE [LARGE SCALE GENOMIC DNA]</scope>
    <source>
        <strain evidence="4 5">SDU1-6</strain>
    </source>
</reference>
<comment type="caution">
    <text evidence="4">The sequence shown here is derived from an EMBL/GenBank/DDBJ whole genome shotgun (WGS) entry which is preliminary data.</text>
</comment>
<accession>A0A364Y5P9</accession>
<proteinExistence type="predicted"/>
<name>A0A364Y5P9_9BACT</name>
<evidence type="ECO:0000256" key="2">
    <source>
        <dbReference type="ARBA" id="ARBA00023295"/>
    </source>
</evidence>
<evidence type="ECO:0000313" key="4">
    <source>
        <dbReference type="EMBL" id="RAW02318.1"/>
    </source>
</evidence>
<keyword evidence="5" id="KW-1185">Reference proteome</keyword>
<feature type="domain" description="Glycoside hydrolase family 5" evidence="3">
    <location>
        <begin position="93"/>
        <end position="278"/>
    </location>
</feature>
<protein>
    <submittedName>
        <fullName evidence="4">Membrane or secreted protein</fullName>
    </submittedName>
</protein>
<evidence type="ECO:0000313" key="5">
    <source>
        <dbReference type="Proteomes" id="UP000251889"/>
    </source>
</evidence>
<dbReference type="InterPro" id="IPR001547">
    <property type="entry name" value="Glyco_hydro_5"/>
</dbReference>
<keyword evidence="2" id="KW-0326">Glycosidase</keyword>
<dbReference type="Proteomes" id="UP000251889">
    <property type="component" value="Unassembled WGS sequence"/>
</dbReference>
<dbReference type="Pfam" id="PF00150">
    <property type="entry name" value="Cellulase"/>
    <property type="match status" value="1"/>
</dbReference>
<evidence type="ECO:0000259" key="3">
    <source>
        <dbReference type="Pfam" id="PF00150"/>
    </source>
</evidence>
<dbReference type="SUPFAM" id="SSF51445">
    <property type="entry name" value="(Trans)glycosidases"/>
    <property type="match status" value="1"/>
</dbReference>
<organism evidence="4 5">
    <name type="scientific">Pseudochryseolinea flava</name>
    <dbReference type="NCBI Taxonomy" id="2059302"/>
    <lineage>
        <taxon>Bacteria</taxon>
        <taxon>Pseudomonadati</taxon>
        <taxon>Bacteroidota</taxon>
        <taxon>Cytophagia</taxon>
        <taxon>Cytophagales</taxon>
        <taxon>Fulvivirgaceae</taxon>
        <taxon>Pseudochryseolinea</taxon>
    </lineage>
</organism>
<dbReference type="AlphaFoldDB" id="A0A364Y5P9"/>
<dbReference type="InterPro" id="IPR017853">
    <property type="entry name" value="GH"/>
</dbReference>
<dbReference type="GO" id="GO:0000272">
    <property type="term" value="P:polysaccharide catabolic process"/>
    <property type="evidence" value="ECO:0007669"/>
    <property type="project" value="InterPro"/>
</dbReference>
<evidence type="ECO:0000256" key="1">
    <source>
        <dbReference type="ARBA" id="ARBA00022801"/>
    </source>
</evidence>
<dbReference type="OrthoDB" id="9809937at2"/>
<gene>
    <name evidence="4" type="ORF">DQQ10_07230</name>
</gene>
<dbReference type="Gene3D" id="3.20.20.80">
    <property type="entry name" value="Glycosidases"/>
    <property type="match status" value="1"/>
</dbReference>
<dbReference type="GO" id="GO:0004553">
    <property type="term" value="F:hydrolase activity, hydrolyzing O-glycosyl compounds"/>
    <property type="evidence" value="ECO:0007669"/>
    <property type="project" value="InterPro"/>
</dbReference>